<evidence type="ECO:0000313" key="2">
    <source>
        <dbReference type="EMBL" id="MET3794754.1"/>
    </source>
</evidence>
<sequence>TGCDATLRHVRRLWGYDVSLEGVDAQTGATLHERSARQGGE</sequence>
<reference evidence="2 3" key="1">
    <citation type="submission" date="2024-06" db="EMBL/GenBank/DDBJ databases">
        <title>Genomic Encyclopedia of Type Strains, Phase IV (KMG-IV): sequencing the most valuable type-strain genomes for metagenomic binning, comparative biology and taxonomic classification.</title>
        <authorList>
            <person name="Goeker M."/>
        </authorList>
    </citation>
    <scope>NUCLEOTIDE SEQUENCE [LARGE SCALE GENOMIC DNA]</scope>
    <source>
        <strain evidence="2 3">DSM 27865</strain>
    </source>
</reference>
<dbReference type="InterPro" id="IPR057008">
    <property type="entry name" value="SpoVR-like_C"/>
</dbReference>
<protein>
    <submittedName>
        <fullName evidence="2">Spore cortex formation protein SpoVR/YcgB (Stage V sporulation)</fullName>
    </submittedName>
</protein>
<evidence type="ECO:0000259" key="1">
    <source>
        <dbReference type="Pfam" id="PF24755"/>
    </source>
</evidence>
<keyword evidence="3" id="KW-1185">Reference proteome</keyword>
<feature type="domain" description="SpoVR-like C-terminal" evidence="1">
    <location>
        <begin position="3"/>
        <end position="25"/>
    </location>
</feature>
<gene>
    <name evidence="2" type="ORF">ABID37_004994</name>
</gene>
<comment type="caution">
    <text evidence="2">The sequence shown here is derived from an EMBL/GenBank/DDBJ whole genome shotgun (WGS) entry which is preliminary data.</text>
</comment>
<feature type="non-terminal residue" evidence="2">
    <location>
        <position position="1"/>
    </location>
</feature>
<organism evidence="2 3">
    <name type="scientific">Aquamicrobium terrae</name>
    <dbReference type="NCBI Taxonomy" id="1324945"/>
    <lineage>
        <taxon>Bacteria</taxon>
        <taxon>Pseudomonadati</taxon>
        <taxon>Pseudomonadota</taxon>
        <taxon>Alphaproteobacteria</taxon>
        <taxon>Hyphomicrobiales</taxon>
        <taxon>Phyllobacteriaceae</taxon>
        <taxon>Aquamicrobium</taxon>
    </lineage>
</organism>
<name>A0ABV2N7F5_9HYPH</name>
<dbReference type="Pfam" id="PF24755">
    <property type="entry name" value="SpoVR_C"/>
    <property type="match status" value="1"/>
</dbReference>
<dbReference type="Proteomes" id="UP001549076">
    <property type="component" value="Unassembled WGS sequence"/>
</dbReference>
<dbReference type="EMBL" id="JBEPML010000028">
    <property type="protein sequence ID" value="MET3794754.1"/>
    <property type="molecule type" value="Genomic_DNA"/>
</dbReference>
<evidence type="ECO:0000313" key="3">
    <source>
        <dbReference type="Proteomes" id="UP001549076"/>
    </source>
</evidence>
<accession>A0ABV2N7F5</accession>
<proteinExistence type="predicted"/>